<dbReference type="Gene3D" id="1.10.1410.10">
    <property type="match status" value="1"/>
</dbReference>
<dbReference type="AlphaFoldDB" id="A0A0X3NN82"/>
<proteinExistence type="predicted"/>
<gene>
    <name evidence="2" type="ORF">TR97828</name>
</gene>
<dbReference type="InterPro" id="IPR043519">
    <property type="entry name" value="NT_sf"/>
</dbReference>
<reference evidence="2" key="1">
    <citation type="submission" date="2016-01" db="EMBL/GenBank/DDBJ databases">
        <title>Reference transcriptome for the parasite Schistocephalus solidus: insights into the molecular evolution of parasitism.</title>
        <authorList>
            <person name="Hebert F.O."/>
            <person name="Grambauer S."/>
            <person name="Barber I."/>
            <person name="Landry C.R."/>
            <person name="Aubin-Horth N."/>
        </authorList>
    </citation>
    <scope>NUCLEOTIDE SEQUENCE</scope>
</reference>
<evidence type="ECO:0000259" key="1">
    <source>
        <dbReference type="Pfam" id="PF22600"/>
    </source>
</evidence>
<dbReference type="EMBL" id="GEEE01008450">
    <property type="protein sequence ID" value="JAP54775.1"/>
    <property type="molecule type" value="Transcribed_RNA"/>
</dbReference>
<dbReference type="PANTHER" id="PTHR12271">
    <property type="entry name" value="POLY A POLYMERASE CID PAP -RELATED"/>
    <property type="match status" value="1"/>
</dbReference>
<dbReference type="SUPFAM" id="SSF81631">
    <property type="entry name" value="PAP/OAS1 substrate-binding domain"/>
    <property type="match status" value="1"/>
</dbReference>
<dbReference type="EMBL" id="GEEE01021841">
    <property type="protein sequence ID" value="JAP41384.1"/>
    <property type="molecule type" value="Transcribed_RNA"/>
</dbReference>
<dbReference type="SUPFAM" id="SSF81301">
    <property type="entry name" value="Nucleotidyltransferase"/>
    <property type="match status" value="1"/>
</dbReference>
<dbReference type="GO" id="GO:0016779">
    <property type="term" value="F:nucleotidyltransferase activity"/>
    <property type="evidence" value="ECO:0007669"/>
    <property type="project" value="TreeGrafter"/>
</dbReference>
<accession>A0A0X3NN82</accession>
<protein>
    <recommendedName>
        <fullName evidence="1">Poly(A) RNA polymerase mitochondrial-like central palm domain-containing protein</fullName>
    </recommendedName>
</protein>
<name>A0A0X3NN82_SCHSO</name>
<feature type="domain" description="Poly(A) RNA polymerase mitochondrial-like central palm" evidence="1">
    <location>
        <begin position="169"/>
        <end position="250"/>
    </location>
</feature>
<organism evidence="2">
    <name type="scientific">Schistocephalus solidus</name>
    <name type="common">Tapeworm</name>
    <dbReference type="NCBI Taxonomy" id="70667"/>
    <lineage>
        <taxon>Eukaryota</taxon>
        <taxon>Metazoa</taxon>
        <taxon>Spiralia</taxon>
        <taxon>Lophotrochozoa</taxon>
        <taxon>Platyhelminthes</taxon>
        <taxon>Cestoda</taxon>
        <taxon>Eucestoda</taxon>
        <taxon>Diphyllobothriidea</taxon>
        <taxon>Diphyllobothriidae</taxon>
        <taxon>Schistocephalus</taxon>
    </lineage>
</organism>
<dbReference type="Gene3D" id="3.30.460.10">
    <property type="entry name" value="Beta Polymerase, domain 2"/>
    <property type="match status" value="1"/>
</dbReference>
<dbReference type="InterPro" id="IPR054708">
    <property type="entry name" value="MTPAP-like_central"/>
</dbReference>
<dbReference type="Pfam" id="PF22600">
    <property type="entry name" value="MTPAP-like_central"/>
    <property type="match status" value="1"/>
</dbReference>
<sequence>MNLEQYLILARRCACFSVAPASLAQALTLLSQASANLERAFYWNKGCGGGGMLLVQSASHDSLSRALQSLYLYPRHFFSLSQYQSKMPLDNSKRFSLPPYRVCSDPSIWPASASVALRPPREFEKLLCFQSDPISPSALERALLQQHSLVKQMQFLVSSTLLLPPARLARFVFADSLQEMLAKIRPGTTVYPFGSAINGLGSVTSDLDLSIEMGIDVVPELKSLAEYHRLQVTADVSWKGNDILGGLLRFSGQTSYKLLTPIRFLLNRLDPLSAPSSRVLPGHVPIINYSRHRALGLGVDISRSVEGERSSQVVLRAAHWMRSLVQQVPIFIFLAYALKYIARAAHVTHHGPAFGITSYKLTVILVHFLQAIGYAPPLEYLLLHDMRPVDVAQRIFIPLEEDPTCPPEAADVFNEFLTYLLALNPPAVTLCLRSGRLIPRLDSNAHFIHCPNPLFPDRNITRGIDAATWSNFLDIVTHAQTILSSVATPSSSKTLLWGLPAIAQPPSTAVS</sequence>
<dbReference type="PANTHER" id="PTHR12271:SF40">
    <property type="entry name" value="POLY(A) RNA POLYMERASE GLD2"/>
    <property type="match status" value="1"/>
</dbReference>
<dbReference type="GO" id="GO:0031123">
    <property type="term" value="P:RNA 3'-end processing"/>
    <property type="evidence" value="ECO:0007669"/>
    <property type="project" value="TreeGrafter"/>
</dbReference>
<evidence type="ECO:0000313" key="2">
    <source>
        <dbReference type="EMBL" id="JAP41384.1"/>
    </source>
</evidence>